<dbReference type="AlphaFoldDB" id="G7K6H4"/>
<name>G7K6H4_MEDTR</name>
<dbReference type="HOGENOM" id="CLU_2349964_0_0_1"/>
<dbReference type="PaxDb" id="3880-AES93812"/>
<proteinExistence type="predicted"/>
<dbReference type="Proteomes" id="UP000002051">
    <property type="component" value="Chromosome 5"/>
</dbReference>
<evidence type="ECO:0000313" key="1">
    <source>
        <dbReference type="EMBL" id="AES93812.1"/>
    </source>
</evidence>
<reference evidence="1 3" key="1">
    <citation type="journal article" date="2011" name="Nature">
        <title>The Medicago genome provides insight into the evolution of rhizobial symbioses.</title>
        <authorList>
            <person name="Young N.D."/>
            <person name="Debelle F."/>
            <person name="Oldroyd G.E."/>
            <person name="Geurts R."/>
            <person name="Cannon S.B."/>
            <person name="Udvardi M.K."/>
            <person name="Benedito V.A."/>
            <person name="Mayer K.F."/>
            <person name="Gouzy J."/>
            <person name="Schoof H."/>
            <person name="Van de Peer Y."/>
            <person name="Proost S."/>
            <person name="Cook D.R."/>
            <person name="Meyers B.C."/>
            <person name="Spannagl M."/>
            <person name="Cheung F."/>
            <person name="De Mita S."/>
            <person name="Krishnakumar V."/>
            <person name="Gundlach H."/>
            <person name="Zhou S."/>
            <person name="Mudge J."/>
            <person name="Bharti A.K."/>
            <person name="Murray J.D."/>
            <person name="Naoumkina M.A."/>
            <person name="Rosen B."/>
            <person name="Silverstein K.A."/>
            <person name="Tang H."/>
            <person name="Rombauts S."/>
            <person name="Zhao P.X."/>
            <person name="Zhou P."/>
            <person name="Barbe V."/>
            <person name="Bardou P."/>
            <person name="Bechner M."/>
            <person name="Bellec A."/>
            <person name="Berger A."/>
            <person name="Berges H."/>
            <person name="Bidwell S."/>
            <person name="Bisseling T."/>
            <person name="Choisne N."/>
            <person name="Couloux A."/>
            <person name="Denny R."/>
            <person name="Deshpande S."/>
            <person name="Dai X."/>
            <person name="Doyle J.J."/>
            <person name="Dudez A.M."/>
            <person name="Farmer A.D."/>
            <person name="Fouteau S."/>
            <person name="Franken C."/>
            <person name="Gibelin C."/>
            <person name="Gish J."/>
            <person name="Goldstein S."/>
            <person name="Gonzalez A.J."/>
            <person name="Green P.J."/>
            <person name="Hallab A."/>
            <person name="Hartog M."/>
            <person name="Hua A."/>
            <person name="Humphray S.J."/>
            <person name="Jeong D.H."/>
            <person name="Jing Y."/>
            <person name="Jocker A."/>
            <person name="Kenton S.M."/>
            <person name="Kim D.J."/>
            <person name="Klee K."/>
            <person name="Lai H."/>
            <person name="Lang C."/>
            <person name="Lin S."/>
            <person name="Macmil S.L."/>
            <person name="Magdelenat G."/>
            <person name="Matthews L."/>
            <person name="McCorrison J."/>
            <person name="Monaghan E.L."/>
            <person name="Mun J.H."/>
            <person name="Najar F.Z."/>
            <person name="Nicholson C."/>
            <person name="Noirot C."/>
            <person name="O'Bleness M."/>
            <person name="Paule C.R."/>
            <person name="Poulain J."/>
            <person name="Prion F."/>
            <person name="Qin B."/>
            <person name="Qu C."/>
            <person name="Retzel E.F."/>
            <person name="Riddle C."/>
            <person name="Sallet E."/>
            <person name="Samain S."/>
            <person name="Samson N."/>
            <person name="Sanders I."/>
            <person name="Saurat O."/>
            <person name="Scarpelli C."/>
            <person name="Schiex T."/>
            <person name="Segurens B."/>
            <person name="Severin A.J."/>
            <person name="Sherrier D.J."/>
            <person name="Shi R."/>
            <person name="Sims S."/>
            <person name="Singer S.R."/>
            <person name="Sinharoy S."/>
            <person name="Sterck L."/>
            <person name="Viollet A."/>
            <person name="Wang B.B."/>
            <person name="Wang K."/>
            <person name="Wang M."/>
            <person name="Wang X."/>
            <person name="Warfsmann J."/>
            <person name="Weissenbach J."/>
            <person name="White D.D."/>
            <person name="White J.D."/>
            <person name="Wiley G.B."/>
            <person name="Wincker P."/>
            <person name="Xing Y."/>
            <person name="Yang L."/>
            <person name="Yao Z."/>
            <person name="Ying F."/>
            <person name="Zhai J."/>
            <person name="Zhou L."/>
            <person name="Zuber A."/>
            <person name="Denarie J."/>
            <person name="Dixon R.A."/>
            <person name="May G.D."/>
            <person name="Schwartz D.C."/>
            <person name="Rogers J."/>
            <person name="Quetier F."/>
            <person name="Town C.D."/>
            <person name="Roe B.A."/>
        </authorList>
    </citation>
    <scope>NUCLEOTIDE SEQUENCE [LARGE SCALE GENOMIC DNA]</scope>
    <source>
        <strain evidence="1">A17</strain>
        <strain evidence="2 3">cv. Jemalong A17</strain>
    </source>
</reference>
<dbReference type="EMBL" id="CM001221">
    <property type="protein sequence ID" value="AES93812.1"/>
    <property type="molecule type" value="Genomic_DNA"/>
</dbReference>
<reference evidence="1 3" key="2">
    <citation type="journal article" date="2014" name="BMC Genomics">
        <title>An improved genome release (version Mt4.0) for the model legume Medicago truncatula.</title>
        <authorList>
            <person name="Tang H."/>
            <person name="Krishnakumar V."/>
            <person name="Bidwell S."/>
            <person name="Rosen B."/>
            <person name="Chan A."/>
            <person name="Zhou S."/>
            <person name="Gentzbittel L."/>
            <person name="Childs K.L."/>
            <person name="Yandell M."/>
            <person name="Gundlach H."/>
            <person name="Mayer K.F."/>
            <person name="Schwartz D.C."/>
            <person name="Town C.D."/>
        </authorList>
    </citation>
    <scope>GENOME REANNOTATION</scope>
    <source>
        <strain evidence="2 3">cv. Jemalong A17</strain>
    </source>
</reference>
<organism evidence="1 3">
    <name type="scientific">Medicago truncatula</name>
    <name type="common">Barrel medic</name>
    <name type="synonym">Medicago tribuloides</name>
    <dbReference type="NCBI Taxonomy" id="3880"/>
    <lineage>
        <taxon>Eukaryota</taxon>
        <taxon>Viridiplantae</taxon>
        <taxon>Streptophyta</taxon>
        <taxon>Embryophyta</taxon>
        <taxon>Tracheophyta</taxon>
        <taxon>Spermatophyta</taxon>
        <taxon>Magnoliopsida</taxon>
        <taxon>eudicotyledons</taxon>
        <taxon>Gunneridae</taxon>
        <taxon>Pentapetalae</taxon>
        <taxon>rosids</taxon>
        <taxon>fabids</taxon>
        <taxon>Fabales</taxon>
        <taxon>Fabaceae</taxon>
        <taxon>Papilionoideae</taxon>
        <taxon>50 kb inversion clade</taxon>
        <taxon>NPAAA clade</taxon>
        <taxon>Hologalegina</taxon>
        <taxon>IRL clade</taxon>
        <taxon>Trifolieae</taxon>
        <taxon>Medicago</taxon>
    </lineage>
</organism>
<accession>G7K6H4</accession>
<evidence type="ECO:0000313" key="3">
    <source>
        <dbReference type="Proteomes" id="UP000002051"/>
    </source>
</evidence>
<keyword evidence="3" id="KW-1185">Reference proteome</keyword>
<gene>
    <name evidence="1" type="ordered locus">MTR_5g007750</name>
</gene>
<evidence type="ECO:0000313" key="2">
    <source>
        <dbReference type="EnsemblPlants" id="AES93812"/>
    </source>
</evidence>
<reference evidence="2" key="3">
    <citation type="submission" date="2015-04" db="UniProtKB">
        <authorList>
            <consortium name="EnsemblPlants"/>
        </authorList>
    </citation>
    <scope>IDENTIFICATION</scope>
    <source>
        <strain evidence="2">cv. Jemalong A17</strain>
    </source>
</reference>
<sequence length="97" mass="11305">MELVHSNYEFLHYFSLCRHGSLGKECLSDSELSKLKVVNSKDMSRVPHEIEFIKFLLGCSLVFETIILVPCIYDTKYLLEILVERASKTNIDFIFKK</sequence>
<protein>
    <recommendedName>
        <fullName evidence="4">FBD domain-containing protein</fullName>
    </recommendedName>
</protein>
<evidence type="ECO:0008006" key="4">
    <source>
        <dbReference type="Google" id="ProtNLM"/>
    </source>
</evidence>
<dbReference type="EnsemblPlants" id="AES93812">
    <property type="protein sequence ID" value="AES93812"/>
    <property type="gene ID" value="MTR_5g007750"/>
</dbReference>